<dbReference type="GO" id="GO:0003735">
    <property type="term" value="F:structural constituent of ribosome"/>
    <property type="evidence" value="ECO:0007669"/>
    <property type="project" value="InterPro"/>
</dbReference>
<reference evidence="3" key="1">
    <citation type="submission" date="2007-03" db="EMBL/GenBank/DDBJ databases">
        <title>Annotation of Culex pipiens quinquefasciatus.</title>
        <authorList>
            <consortium name="The Broad Institute Genome Sequencing Platform"/>
            <person name="Atkinson P.W."/>
            <person name="Hemingway J."/>
            <person name="Christensen B.M."/>
            <person name="Higgs S."/>
            <person name="Kodira C."/>
            <person name="Hannick L."/>
            <person name="Megy K."/>
            <person name="O'Leary S."/>
            <person name="Pearson M."/>
            <person name="Haas B.J."/>
            <person name="Mauceli E."/>
            <person name="Wortman J.R."/>
            <person name="Lee N.H."/>
            <person name="Guigo R."/>
            <person name="Stanke M."/>
            <person name="Alvarado L."/>
            <person name="Amedeo P."/>
            <person name="Antoine C.H."/>
            <person name="Arensburger P."/>
            <person name="Bidwell S.L."/>
            <person name="Crawford M."/>
            <person name="Camaro F."/>
            <person name="Devon K."/>
            <person name="Engels R."/>
            <person name="Hammond M."/>
            <person name="Howarth C."/>
            <person name="Koehrsen M."/>
            <person name="Lawson D."/>
            <person name="Montgomery P."/>
            <person name="Nene V."/>
            <person name="Nusbaum C."/>
            <person name="Puiu D."/>
            <person name="Romero-Severson J."/>
            <person name="Severson D.W."/>
            <person name="Shumway M."/>
            <person name="Sisk P."/>
            <person name="Stolte C."/>
            <person name="Zeng Q."/>
            <person name="Eisenstadt E."/>
            <person name="Fraser-Liggett C."/>
            <person name="Strausberg R."/>
            <person name="Galagan J."/>
            <person name="Birren B."/>
            <person name="Collins F.H."/>
        </authorList>
    </citation>
    <scope>NUCLEOTIDE SEQUENCE [LARGE SCALE GENOMIC DNA]</scope>
    <source>
        <strain evidence="3">JHB</strain>
    </source>
</reference>
<evidence type="ECO:0000256" key="2">
    <source>
        <dbReference type="ARBA" id="ARBA00023274"/>
    </source>
</evidence>
<proteinExistence type="predicted"/>
<gene>
    <name evidence="4" type="primary">6051350</name>
    <name evidence="3" type="ORF">CpipJ_CPIJ017681</name>
</gene>
<dbReference type="InterPro" id="IPR005707">
    <property type="entry name" value="Ribosomal_uS2_euk/arc"/>
</dbReference>
<accession>B0XDS6</accession>
<dbReference type="GO" id="GO:0015935">
    <property type="term" value="C:small ribosomal subunit"/>
    <property type="evidence" value="ECO:0007669"/>
    <property type="project" value="InterPro"/>
</dbReference>
<protein>
    <submittedName>
        <fullName evidence="3 4">40S ribosomal protein S0-B</fullName>
    </submittedName>
</protein>
<sequence length="218" mass="23876">MLTSCSQGCQLTNKAHVDSTAVNFQMESYVFKLRPDGIHIVILGRTWEKLLLAMRCIVSIEYPDEVFAFSSRQFGKRFVLRFGNYTESAHIAGRFTSEVSYVNIPVFSFGSDSLLKFVHIAIPCNTKSPHFINLFSLRDPEEKKQAALLEAASVSKEMYTDEPIPAIEEGGNMGEEAALAAAVAVPAVAGSNISQMTQANDWDEIRIAGSWGGAIGGF</sequence>
<dbReference type="PANTHER" id="PTHR11489">
    <property type="entry name" value="40S RIBOSOMAL PROTEIN SA"/>
    <property type="match status" value="1"/>
</dbReference>
<keyword evidence="1 3" id="KW-0689">Ribosomal protein</keyword>
<dbReference type="SUPFAM" id="SSF52313">
    <property type="entry name" value="Ribosomal protein S2"/>
    <property type="match status" value="1"/>
</dbReference>
<dbReference type="STRING" id="7176.B0XDS6"/>
<dbReference type="EnsemblMetazoa" id="CPIJ017681-RA">
    <property type="protein sequence ID" value="CPIJ017681-PA"/>
    <property type="gene ID" value="CPIJ017681"/>
</dbReference>
<keyword evidence="2" id="KW-0687">Ribonucleoprotein</keyword>
<dbReference type="AlphaFoldDB" id="B0XDS6"/>
<dbReference type="HOGENOM" id="CLU_058171_1_0_1"/>
<dbReference type="OrthoDB" id="414863at2759"/>
<reference evidence="4" key="2">
    <citation type="submission" date="2021-02" db="UniProtKB">
        <authorList>
            <consortium name="EnsemblMetazoa"/>
        </authorList>
    </citation>
    <scope>IDENTIFICATION</scope>
    <source>
        <strain evidence="4">JHB</strain>
    </source>
</reference>
<dbReference type="eggNOG" id="KOG0830">
    <property type="taxonomic scope" value="Eukaryota"/>
</dbReference>
<dbReference type="VEuPathDB" id="VectorBase:CQUJHB006651"/>
<dbReference type="EMBL" id="DS232779">
    <property type="protein sequence ID" value="EDS45603.1"/>
    <property type="molecule type" value="Genomic_DNA"/>
</dbReference>
<dbReference type="KEGG" id="cqu:CpipJ_CPIJ017681"/>
<dbReference type="Proteomes" id="UP000002320">
    <property type="component" value="Unassembled WGS sequence"/>
</dbReference>
<dbReference type="InterPro" id="IPR023591">
    <property type="entry name" value="Ribosomal_uS2_flav_dom_sf"/>
</dbReference>
<evidence type="ECO:0000313" key="3">
    <source>
        <dbReference type="EMBL" id="EDS45603.1"/>
    </source>
</evidence>
<evidence type="ECO:0000313" key="5">
    <source>
        <dbReference type="Proteomes" id="UP000002320"/>
    </source>
</evidence>
<evidence type="ECO:0000256" key="1">
    <source>
        <dbReference type="ARBA" id="ARBA00022980"/>
    </source>
</evidence>
<dbReference type="GO" id="GO:0006412">
    <property type="term" value="P:translation"/>
    <property type="evidence" value="ECO:0007669"/>
    <property type="project" value="InterPro"/>
</dbReference>
<name>B0XDS6_CULQU</name>
<dbReference type="InParanoid" id="B0XDS6"/>
<organism>
    <name type="scientific">Culex quinquefasciatus</name>
    <name type="common">Southern house mosquito</name>
    <name type="synonym">Culex pungens</name>
    <dbReference type="NCBI Taxonomy" id="7176"/>
    <lineage>
        <taxon>Eukaryota</taxon>
        <taxon>Metazoa</taxon>
        <taxon>Ecdysozoa</taxon>
        <taxon>Arthropoda</taxon>
        <taxon>Hexapoda</taxon>
        <taxon>Insecta</taxon>
        <taxon>Pterygota</taxon>
        <taxon>Neoptera</taxon>
        <taxon>Endopterygota</taxon>
        <taxon>Diptera</taxon>
        <taxon>Nematocera</taxon>
        <taxon>Culicoidea</taxon>
        <taxon>Culicidae</taxon>
        <taxon>Culicinae</taxon>
        <taxon>Culicini</taxon>
        <taxon>Culex</taxon>
        <taxon>Culex</taxon>
    </lineage>
</organism>
<evidence type="ECO:0000313" key="4">
    <source>
        <dbReference type="EnsemblMetazoa" id="CPIJ017681-PA"/>
    </source>
</evidence>
<keyword evidence="5" id="KW-1185">Reference proteome</keyword>
<dbReference type="VEuPathDB" id="VectorBase:CPIJ017681"/>
<dbReference type="Gene3D" id="3.40.50.10490">
    <property type="entry name" value="Glucose-6-phosphate isomerase like protein, domain 1"/>
    <property type="match status" value="2"/>
</dbReference>